<dbReference type="Gene3D" id="3.60.110.10">
    <property type="entry name" value="Carbon-nitrogen hydrolase"/>
    <property type="match status" value="1"/>
</dbReference>
<sequence>MKIALAQTRFPASALEGLNTIKKMILEAGEKNCQLICFPESLLPGLRGVGYEIEDYNHDLQMEAVEQVRKLAVETGVSVILPMEWKGETGMHIIAKVISNDGEILGFQTKNQMDPEEDQFNYVPGEGRKLFKVGHLTFGIVICHEGWRYPETVRWAARKGARIVFHPQYTGIVENPGFYNYAMVSRSLENNIYFASVNYALKGQETTSAIISPKGEILAAALPEKEELLVYEIEPELATGLLASRFLPSLC</sequence>
<dbReference type="InterPro" id="IPR003010">
    <property type="entry name" value="C-N_Hydrolase"/>
</dbReference>
<proteinExistence type="predicted"/>
<reference evidence="3 4" key="1">
    <citation type="submission" date="2023-03" db="EMBL/GenBank/DDBJ databases">
        <title>Bacillus Genome Sequencing.</title>
        <authorList>
            <person name="Dunlap C."/>
        </authorList>
    </citation>
    <scope>NUCLEOTIDE SEQUENCE [LARGE SCALE GENOMIC DNA]</scope>
    <source>
        <strain evidence="3 4">B-23453</strain>
    </source>
</reference>
<evidence type="ECO:0000259" key="2">
    <source>
        <dbReference type="PROSITE" id="PS50263"/>
    </source>
</evidence>
<evidence type="ECO:0000313" key="3">
    <source>
        <dbReference type="EMBL" id="MED1205724.1"/>
    </source>
</evidence>
<dbReference type="SUPFAM" id="SSF56317">
    <property type="entry name" value="Carbon-nitrogen hydrolase"/>
    <property type="match status" value="1"/>
</dbReference>
<accession>A0ABU6MN36</accession>
<dbReference type="EMBL" id="JARMAB010000040">
    <property type="protein sequence ID" value="MED1205724.1"/>
    <property type="molecule type" value="Genomic_DNA"/>
</dbReference>
<dbReference type="Proteomes" id="UP001341444">
    <property type="component" value="Unassembled WGS sequence"/>
</dbReference>
<evidence type="ECO:0000313" key="4">
    <source>
        <dbReference type="Proteomes" id="UP001341444"/>
    </source>
</evidence>
<organism evidence="3 4">
    <name type="scientific">Heyndrickxia acidicola</name>
    <dbReference type="NCBI Taxonomy" id="209389"/>
    <lineage>
        <taxon>Bacteria</taxon>
        <taxon>Bacillati</taxon>
        <taxon>Bacillota</taxon>
        <taxon>Bacilli</taxon>
        <taxon>Bacillales</taxon>
        <taxon>Bacillaceae</taxon>
        <taxon>Heyndrickxia</taxon>
    </lineage>
</organism>
<dbReference type="CDD" id="cd07197">
    <property type="entry name" value="nitrilase"/>
    <property type="match status" value="1"/>
</dbReference>
<dbReference type="PANTHER" id="PTHR43674">
    <property type="entry name" value="NITRILASE C965.09-RELATED"/>
    <property type="match status" value="1"/>
</dbReference>
<dbReference type="RefSeq" id="WP_066264208.1">
    <property type="nucleotide sequence ID" value="NZ_JARMAB010000040.1"/>
</dbReference>
<dbReference type="Pfam" id="PF00795">
    <property type="entry name" value="CN_hydrolase"/>
    <property type="match status" value="1"/>
</dbReference>
<name>A0ABU6MN36_9BACI</name>
<dbReference type="PROSITE" id="PS50263">
    <property type="entry name" value="CN_HYDROLASE"/>
    <property type="match status" value="1"/>
</dbReference>
<dbReference type="GO" id="GO:0016787">
    <property type="term" value="F:hydrolase activity"/>
    <property type="evidence" value="ECO:0007669"/>
    <property type="project" value="UniProtKB-KW"/>
</dbReference>
<comment type="caution">
    <text evidence="3">The sequence shown here is derived from an EMBL/GenBank/DDBJ whole genome shotgun (WGS) entry which is preliminary data.</text>
</comment>
<keyword evidence="4" id="KW-1185">Reference proteome</keyword>
<evidence type="ECO:0000256" key="1">
    <source>
        <dbReference type="ARBA" id="ARBA00022801"/>
    </source>
</evidence>
<dbReference type="InterPro" id="IPR050345">
    <property type="entry name" value="Aliph_Amidase/BUP"/>
</dbReference>
<feature type="domain" description="CN hydrolase" evidence="2">
    <location>
        <begin position="1"/>
        <end position="235"/>
    </location>
</feature>
<keyword evidence="1 3" id="KW-0378">Hydrolase</keyword>
<dbReference type="PANTHER" id="PTHR43674:SF2">
    <property type="entry name" value="BETA-UREIDOPROPIONASE"/>
    <property type="match status" value="1"/>
</dbReference>
<dbReference type="InterPro" id="IPR036526">
    <property type="entry name" value="C-N_Hydrolase_sf"/>
</dbReference>
<protein>
    <submittedName>
        <fullName evidence="3">Carbon-nitrogen hydrolase family protein</fullName>
    </submittedName>
</protein>
<gene>
    <name evidence="3" type="ORF">P4T90_22060</name>
</gene>